<protein>
    <submittedName>
        <fullName evidence="2">Uncharacterized protein</fullName>
    </submittedName>
</protein>
<accession>A0A3P8AL67</accession>
<sequence length="96" mass="10763">MSSIQEKNDKTTINISRTGTEKVKAQAEHTEANKQVKRSIRAGKQKHVEDLAITAENAEREGDMRRESPGKITIIQNSYEGPHCKAVNEQQPTFSL</sequence>
<evidence type="ECO:0000313" key="3">
    <source>
        <dbReference type="Proteomes" id="UP000269396"/>
    </source>
</evidence>
<evidence type="ECO:0000256" key="1">
    <source>
        <dbReference type="SAM" id="MobiDB-lite"/>
    </source>
</evidence>
<dbReference type="EMBL" id="UZAL01011154">
    <property type="protein sequence ID" value="VDP04780.1"/>
    <property type="molecule type" value="Genomic_DNA"/>
</dbReference>
<proteinExistence type="predicted"/>
<dbReference type="AlphaFoldDB" id="A0A3P8AL67"/>
<feature type="compositionally biased region" description="Basic and acidic residues" evidence="1">
    <location>
        <begin position="19"/>
        <end position="34"/>
    </location>
</feature>
<reference evidence="2 3" key="1">
    <citation type="submission" date="2018-11" db="EMBL/GenBank/DDBJ databases">
        <authorList>
            <consortium name="Pathogen Informatics"/>
        </authorList>
    </citation>
    <scope>NUCLEOTIDE SEQUENCE [LARGE SCALE GENOMIC DNA]</scope>
    <source>
        <strain>Denwood</strain>
        <strain evidence="3">Zambia</strain>
    </source>
</reference>
<name>A0A3P8AL67_9TREM</name>
<organism evidence="2 3">
    <name type="scientific">Schistosoma mattheei</name>
    <dbReference type="NCBI Taxonomy" id="31246"/>
    <lineage>
        <taxon>Eukaryota</taxon>
        <taxon>Metazoa</taxon>
        <taxon>Spiralia</taxon>
        <taxon>Lophotrochozoa</taxon>
        <taxon>Platyhelminthes</taxon>
        <taxon>Trematoda</taxon>
        <taxon>Digenea</taxon>
        <taxon>Strigeidida</taxon>
        <taxon>Schistosomatoidea</taxon>
        <taxon>Schistosomatidae</taxon>
        <taxon>Schistosoma</taxon>
    </lineage>
</organism>
<dbReference type="Proteomes" id="UP000269396">
    <property type="component" value="Unassembled WGS sequence"/>
</dbReference>
<feature type="region of interest" description="Disordered" evidence="1">
    <location>
        <begin position="19"/>
        <end position="43"/>
    </location>
</feature>
<keyword evidence="3" id="KW-1185">Reference proteome</keyword>
<gene>
    <name evidence="2" type="ORF">SMTD_LOCUS4269</name>
</gene>
<evidence type="ECO:0000313" key="2">
    <source>
        <dbReference type="EMBL" id="VDP04780.1"/>
    </source>
</evidence>